<dbReference type="PANTHER" id="PTHR12150:SF13">
    <property type="entry name" value="METHYLTRANSFERASE C9ORF114-RELATED"/>
    <property type="match status" value="1"/>
</dbReference>
<organism evidence="3 4">
    <name type="scientific">Caligus rogercresseyi</name>
    <name type="common">Sea louse</name>
    <dbReference type="NCBI Taxonomy" id="217165"/>
    <lineage>
        <taxon>Eukaryota</taxon>
        <taxon>Metazoa</taxon>
        <taxon>Ecdysozoa</taxon>
        <taxon>Arthropoda</taxon>
        <taxon>Crustacea</taxon>
        <taxon>Multicrustacea</taxon>
        <taxon>Hexanauplia</taxon>
        <taxon>Copepoda</taxon>
        <taxon>Siphonostomatoida</taxon>
        <taxon>Caligidae</taxon>
        <taxon>Caligus</taxon>
    </lineage>
</organism>
<name>A0A7T8H1A7_CALRO</name>
<dbReference type="OrthoDB" id="361029at2759"/>
<dbReference type="InterPro" id="IPR029026">
    <property type="entry name" value="tRNA_m1G_MTases_N"/>
</dbReference>
<evidence type="ECO:0000256" key="1">
    <source>
        <dbReference type="ARBA" id="ARBA00009841"/>
    </source>
</evidence>
<dbReference type="SUPFAM" id="SSF75217">
    <property type="entry name" value="alpha/beta knot"/>
    <property type="match status" value="1"/>
</dbReference>
<dbReference type="Pfam" id="PF02598">
    <property type="entry name" value="Methyltrn_RNA_3"/>
    <property type="match status" value="1"/>
</dbReference>
<sequence>MSDVHVSKESEIIKYRKTKKRMNQEKLLDKLEKKHRLESEVSPSSALEGVVNSGREYTVSVAISGSILDNAQSPELRSYLGGQIGRALAVFNIDEVIVFEDRPRKEEEKASKEEEEEVFGDPESYGYATSSTC</sequence>
<keyword evidence="4" id="KW-1185">Reference proteome</keyword>
<dbReference type="AlphaFoldDB" id="A0A7T8H1A7"/>
<feature type="region of interest" description="Disordered" evidence="2">
    <location>
        <begin position="102"/>
        <end position="133"/>
    </location>
</feature>
<dbReference type="EMBL" id="CP045900">
    <property type="protein sequence ID" value="QQP41623.1"/>
    <property type="molecule type" value="Genomic_DNA"/>
</dbReference>
<feature type="compositionally biased region" description="Basic and acidic residues" evidence="2">
    <location>
        <begin position="102"/>
        <end position="112"/>
    </location>
</feature>
<proteinExistence type="inferred from homology"/>
<comment type="similarity">
    <text evidence="1">Belongs to the class IV-like SAM-binding methyltransferase superfamily.</text>
</comment>
<dbReference type="Gene3D" id="3.40.1280.10">
    <property type="match status" value="1"/>
</dbReference>
<evidence type="ECO:0000256" key="2">
    <source>
        <dbReference type="SAM" id="MobiDB-lite"/>
    </source>
</evidence>
<evidence type="ECO:0000313" key="3">
    <source>
        <dbReference type="EMBL" id="QQP41623.1"/>
    </source>
</evidence>
<dbReference type="PANTHER" id="PTHR12150">
    <property type="entry name" value="CLASS IV SAM-BINDING METHYLTRANSFERASE-RELATED"/>
    <property type="match status" value="1"/>
</dbReference>
<dbReference type="InterPro" id="IPR029028">
    <property type="entry name" value="Alpha/beta_knot_MTases"/>
</dbReference>
<accession>A0A7T8H1A7</accession>
<gene>
    <name evidence="3" type="ORF">FKW44_016054</name>
</gene>
<evidence type="ECO:0000313" key="4">
    <source>
        <dbReference type="Proteomes" id="UP000595437"/>
    </source>
</evidence>
<dbReference type="InterPro" id="IPR003750">
    <property type="entry name" value="Put_MeTrfase-C9orf114-like"/>
</dbReference>
<reference evidence="4" key="1">
    <citation type="submission" date="2021-01" db="EMBL/GenBank/DDBJ databases">
        <title>Caligus Genome Assembly.</title>
        <authorList>
            <person name="Gallardo-Escarate C."/>
        </authorList>
    </citation>
    <scope>NUCLEOTIDE SEQUENCE [LARGE SCALE GENOMIC DNA]</scope>
</reference>
<protein>
    <submittedName>
        <fullName evidence="3">Uncharacterized protein C9orf114</fullName>
    </submittedName>
</protein>
<dbReference type="Proteomes" id="UP000595437">
    <property type="component" value="Chromosome 11"/>
</dbReference>